<comment type="caution">
    <text evidence="2">The sequence shown here is derived from an EMBL/GenBank/DDBJ whole genome shotgun (WGS) entry which is preliminary data.</text>
</comment>
<dbReference type="EMBL" id="REGN01007196">
    <property type="protein sequence ID" value="RNA07018.1"/>
    <property type="molecule type" value="Genomic_DNA"/>
</dbReference>
<feature type="transmembrane region" description="Helical" evidence="1">
    <location>
        <begin position="138"/>
        <end position="162"/>
    </location>
</feature>
<keyword evidence="3" id="KW-1185">Reference proteome</keyword>
<gene>
    <name evidence="2" type="ORF">BpHYR1_046634</name>
</gene>
<keyword evidence="1" id="KW-0472">Membrane</keyword>
<protein>
    <submittedName>
        <fullName evidence="2">Uncharacterized protein</fullName>
    </submittedName>
</protein>
<sequence length="167" mass="18921">MFSYSKEISLCNFDSVGIDIPIQSNRKKSRPLKTAGALKRQPNETQYSNAVPKVIESDESQEKEYDPKRARIENKIVRSMQCANEEKTLVGLSQPIKSNYELIKSVKYKTVDLELISASSQFLPSHQLDSKLNLQEPLVICFDFALFSNLLIIVLSFCLITLSSKNN</sequence>
<keyword evidence="1" id="KW-1133">Transmembrane helix</keyword>
<organism evidence="2 3">
    <name type="scientific">Brachionus plicatilis</name>
    <name type="common">Marine rotifer</name>
    <name type="synonym">Brachionus muelleri</name>
    <dbReference type="NCBI Taxonomy" id="10195"/>
    <lineage>
        <taxon>Eukaryota</taxon>
        <taxon>Metazoa</taxon>
        <taxon>Spiralia</taxon>
        <taxon>Gnathifera</taxon>
        <taxon>Rotifera</taxon>
        <taxon>Eurotatoria</taxon>
        <taxon>Monogononta</taxon>
        <taxon>Pseudotrocha</taxon>
        <taxon>Ploima</taxon>
        <taxon>Brachionidae</taxon>
        <taxon>Brachionus</taxon>
    </lineage>
</organism>
<accession>A0A3M7Q7V0</accession>
<evidence type="ECO:0000256" key="1">
    <source>
        <dbReference type="SAM" id="Phobius"/>
    </source>
</evidence>
<proteinExistence type="predicted"/>
<name>A0A3M7Q7V0_BRAPC</name>
<evidence type="ECO:0000313" key="3">
    <source>
        <dbReference type="Proteomes" id="UP000276133"/>
    </source>
</evidence>
<reference evidence="2 3" key="1">
    <citation type="journal article" date="2018" name="Sci. Rep.">
        <title>Genomic signatures of local adaptation to the degree of environmental predictability in rotifers.</title>
        <authorList>
            <person name="Franch-Gras L."/>
            <person name="Hahn C."/>
            <person name="Garcia-Roger E.M."/>
            <person name="Carmona M.J."/>
            <person name="Serra M."/>
            <person name="Gomez A."/>
        </authorList>
    </citation>
    <scope>NUCLEOTIDE SEQUENCE [LARGE SCALE GENOMIC DNA]</scope>
    <source>
        <strain evidence="2">HYR1</strain>
    </source>
</reference>
<dbReference type="AlphaFoldDB" id="A0A3M7Q7V0"/>
<evidence type="ECO:0000313" key="2">
    <source>
        <dbReference type="EMBL" id="RNA07018.1"/>
    </source>
</evidence>
<dbReference type="Proteomes" id="UP000276133">
    <property type="component" value="Unassembled WGS sequence"/>
</dbReference>
<keyword evidence="1" id="KW-0812">Transmembrane</keyword>